<sequence length="195" mass="21843">MVHAVDRGVGNVVQALEETDELNDTLIVFLSDNGGKEGAGSNNTPLSKGKGSVLEGGIRVPMLFHWPNNVPADNRFEHPVSALDFYPTFANLAGATVPETQQLDGKDIWDDFLANRSSRKKQPVFAMRHYASFSNVGIRQDQWKACCVGKRWSLYHIVDDIAEQHDLSKSYPEVLESMISAAEKWSESHIQPRWF</sequence>
<evidence type="ECO:0000259" key="3">
    <source>
        <dbReference type="Pfam" id="PF00884"/>
    </source>
</evidence>
<protein>
    <submittedName>
        <fullName evidence="4">N-acetylgalactosamine 6-sulfatase (GALNS)</fullName>
    </submittedName>
</protein>
<dbReference type="Pfam" id="PF00884">
    <property type="entry name" value="Sulfatase"/>
    <property type="match status" value="1"/>
</dbReference>
<feature type="domain" description="Sulfatase N-terminal" evidence="3">
    <location>
        <begin position="2"/>
        <end position="95"/>
    </location>
</feature>
<accession>M5S5N0</accession>
<dbReference type="EMBL" id="ANOG01000239">
    <property type="protein sequence ID" value="EMI21504.1"/>
    <property type="molecule type" value="Genomic_DNA"/>
</dbReference>
<dbReference type="Gene3D" id="3.30.1120.10">
    <property type="match status" value="1"/>
</dbReference>
<dbReference type="PANTHER" id="PTHR42693">
    <property type="entry name" value="ARYLSULFATASE FAMILY MEMBER"/>
    <property type="match status" value="1"/>
</dbReference>
<gene>
    <name evidence="4" type="ORF">RMSM_01577</name>
</gene>
<reference evidence="4 5" key="1">
    <citation type="journal article" date="2013" name="Mar. Genomics">
        <title>Expression of sulfatases in Rhodopirellula baltica and the diversity of sulfatases in the genus Rhodopirellula.</title>
        <authorList>
            <person name="Wegner C.E."/>
            <person name="Richter-Heitmann T."/>
            <person name="Klindworth A."/>
            <person name="Klockow C."/>
            <person name="Richter M."/>
            <person name="Achstetter T."/>
            <person name="Glockner F.O."/>
            <person name="Harder J."/>
        </authorList>
    </citation>
    <scope>NUCLEOTIDE SEQUENCE [LARGE SCALE GENOMIC DNA]</scope>
    <source>
        <strain evidence="4 5">SM1</strain>
    </source>
</reference>
<comment type="caution">
    <text evidence="4">The sequence shown here is derived from an EMBL/GenBank/DDBJ whole genome shotgun (WGS) entry which is preliminary data.</text>
</comment>
<evidence type="ECO:0000256" key="2">
    <source>
        <dbReference type="ARBA" id="ARBA00022801"/>
    </source>
</evidence>
<dbReference type="SUPFAM" id="SSF53649">
    <property type="entry name" value="Alkaline phosphatase-like"/>
    <property type="match status" value="1"/>
</dbReference>
<keyword evidence="2" id="KW-0378">Hydrolase</keyword>
<dbReference type="InterPro" id="IPR050738">
    <property type="entry name" value="Sulfatase"/>
</dbReference>
<dbReference type="InterPro" id="IPR017850">
    <property type="entry name" value="Alkaline_phosphatase_core_sf"/>
</dbReference>
<dbReference type="GO" id="GO:0004065">
    <property type="term" value="F:arylsulfatase activity"/>
    <property type="evidence" value="ECO:0007669"/>
    <property type="project" value="TreeGrafter"/>
</dbReference>
<evidence type="ECO:0000313" key="5">
    <source>
        <dbReference type="Proteomes" id="UP000011991"/>
    </source>
</evidence>
<dbReference type="Proteomes" id="UP000011991">
    <property type="component" value="Unassembled WGS sequence"/>
</dbReference>
<dbReference type="InterPro" id="IPR000917">
    <property type="entry name" value="Sulfatase_N"/>
</dbReference>
<feature type="non-terminal residue" evidence="4">
    <location>
        <position position="195"/>
    </location>
</feature>
<keyword evidence="5" id="KW-1185">Reference proteome</keyword>
<evidence type="ECO:0000256" key="1">
    <source>
        <dbReference type="ARBA" id="ARBA00008779"/>
    </source>
</evidence>
<name>M5S5N0_9BACT</name>
<dbReference type="PANTHER" id="PTHR42693:SF53">
    <property type="entry name" value="ENDO-4-O-SULFATASE"/>
    <property type="match status" value="1"/>
</dbReference>
<dbReference type="AlphaFoldDB" id="M5S5N0"/>
<comment type="similarity">
    <text evidence="1">Belongs to the sulfatase family.</text>
</comment>
<proteinExistence type="inferred from homology"/>
<organism evidence="4 5">
    <name type="scientific">Rhodopirellula maiorica SM1</name>
    <dbReference type="NCBI Taxonomy" id="1265738"/>
    <lineage>
        <taxon>Bacteria</taxon>
        <taxon>Pseudomonadati</taxon>
        <taxon>Planctomycetota</taxon>
        <taxon>Planctomycetia</taxon>
        <taxon>Pirellulales</taxon>
        <taxon>Pirellulaceae</taxon>
        <taxon>Novipirellula</taxon>
    </lineage>
</organism>
<evidence type="ECO:0000313" key="4">
    <source>
        <dbReference type="EMBL" id="EMI21504.1"/>
    </source>
</evidence>
<dbReference type="Gene3D" id="3.40.720.10">
    <property type="entry name" value="Alkaline Phosphatase, subunit A"/>
    <property type="match status" value="1"/>
</dbReference>